<dbReference type="RefSeq" id="WP_071168358.1">
    <property type="nucleotide sequence ID" value="NZ_CP017786.1"/>
</dbReference>
<organism evidence="2 3">
    <name type="scientific">Bacillus xiamenensis</name>
    <dbReference type="NCBI Taxonomy" id="1178537"/>
    <lineage>
        <taxon>Bacteria</taxon>
        <taxon>Bacillati</taxon>
        <taxon>Bacillota</taxon>
        <taxon>Bacilli</taxon>
        <taxon>Bacillales</taxon>
        <taxon>Bacillaceae</taxon>
        <taxon>Bacillus</taxon>
    </lineage>
</organism>
<evidence type="ECO:0008006" key="4">
    <source>
        <dbReference type="Google" id="ProtNLM"/>
    </source>
</evidence>
<protein>
    <recommendedName>
        <fullName evidence="4">Integral inner membrane protein</fullName>
    </recommendedName>
</protein>
<keyword evidence="1" id="KW-0812">Transmembrane</keyword>
<feature type="transmembrane region" description="Helical" evidence="1">
    <location>
        <begin position="46"/>
        <end position="70"/>
    </location>
</feature>
<proteinExistence type="predicted"/>
<evidence type="ECO:0000313" key="2">
    <source>
        <dbReference type="EMBL" id="AOZ88833.1"/>
    </source>
</evidence>
<gene>
    <name evidence="2" type="ORF">BK049_09195</name>
</gene>
<dbReference type="AlphaFoldDB" id="A0AAC9IHJ4"/>
<evidence type="ECO:0000256" key="1">
    <source>
        <dbReference type="SAM" id="Phobius"/>
    </source>
</evidence>
<dbReference type="InterPro" id="IPR035324">
    <property type="entry name" value="DUF5381"/>
</dbReference>
<keyword evidence="1" id="KW-1133">Transmembrane helix</keyword>
<evidence type="ECO:0000313" key="3">
    <source>
        <dbReference type="Proteomes" id="UP000177709"/>
    </source>
</evidence>
<dbReference type="EMBL" id="CP017786">
    <property type="protein sequence ID" value="AOZ88833.1"/>
    <property type="molecule type" value="Genomic_DNA"/>
</dbReference>
<dbReference type="Pfam" id="PF17353">
    <property type="entry name" value="DUF5381"/>
    <property type="match status" value="1"/>
</dbReference>
<accession>A0AAC9IHJ4</accession>
<sequence>MNPSEVIEVRSRLFLRVWAFLATGGFGIIGIWLFSEALTFESNYTLFLFLGGLLGIVYGCISFLMILPAFTKKGNVIFRIQLGENGAVLYQQQKIPFQDIQSIDMRRHRYSIRGFLFMDVLIRKIDGKLIKIPAYSILDEEVFEQTVKQDIYPYLHETAQQNWRQQHGQSEEPVN</sequence>
<reference evidence="2 3" key="1">
    <citation type="submission" date="2016-10" db="EMBL/GenBank/DDBJ databases">
        <title>Whole genome sequence of hyper active fibrinolysis bacterium Bacillus pumilus strain VV3 isolated from fermented rice.</title>
        <authorList>
            <person name="Mariadas V.A."/>
            <person name="Vijayaraghavan P."/>
            <person name="Dhandapani V."/>
        </authorList>
    </citation>
    <scope>NUCLEOTIDE SEQUENCE [LARGE SCALE GENOMIC DNA]</scope>
    <source>
        <strain evidence="2 3">VV3</strain>
    </source>
</reference>
<name>A0AAC9IHJ4_9BACI</name>
<feature type="transmembrane region" description="Helical" evidence="1">
    <location>
        <begin position="13"/>
        <end position="34"/>
    </location>
</feature>
<dbReference type="KEGG" id="bxi:BK049_09195"/>
<dbReference type="Proteomes" id="UP000177709">
    <property type="component" value="Chromosome"/>
</dbReference>
<keyword evidence="1" id="KW-0472">Membrane</keyword>